<dbReference type="RefSeq" id="WP_166342711.1">
    <property type="nucleotide sequence ID" value="NZ_CP088280.1"/>
</dbReference>
<dbReference type="GO" id="GO:0000271">
    <property type="term" value="P:polysaccharide biosynthetic process"/>
    <property type="evidence" value="ECO:0007669"/>
    <property type="project" value="InterPro"/>
</dbReference>
<gene>
    <name evidence="13" type="ORF">G6321_00016350</name>
    <name evidence="12" type="ORF">G6321_01920</name>
</gene>
<evidence type="ECO:0000313" key="13">
    <source>
        <dbReference type="EMBL" id="UGX96621.1"/>
    </source>
</evidence>
<dbReference type="GO" id="GO:0016853">
    <property type="term" value="F:isomerase activity"/>
    <property type="evidence" value="ECO:0007669"/>
    <property type="project" value="UniProtKB-KW"/>
</dbReference>
<keyword evidence="3 12" id="KW-0808">Transferase</keyword>
<comment type="similarity">
    <text evidence="1 8">Belongs to the mannose-6-phosphate isomerase type 2 family.</text>
</comment>
<dbReference type="InterPro" id="IPR001538">
    <property type="entry name" value="Man6P_isomerase-2_C"/>
</dbReference>
<evidence type="ECO:0000259" key="9">
    <source>
        <dbReference type="Pfam" id="PF00483"/>
    </source>
</evidence>
<dbReference type="InterPro" id="IPR049577">
    <property type="entry name" value="GMPP_N"/>
</dbReference>
<evidence type="ECO:0000256" key="6">
    <source>
        <dbReference type="ARBA" id="ARBA00023134"/>
    </source>
</evidence>
<feature type="domain" description="MannoseP isomerase/GMP-like beta-helix" evidence="11">
    <location>
        <begin position="296"/>
        <end position="347"/>
    </location>
</feature>
<organism evidence="12">
    <name type="scientific">Bradyrhizobium barranii subsp. barranii</name>
    <dbReference type="NCBI Taxonomy" id="2823807"/>
    <lineage>
        <taxon>Bacteria</taxon>
        <taxon>Pseudomonadati</taxon>
        <taxon>Pseudomonadota</taxon>
        <taxon>Alphaproteobacteria</taxon>
        <taxon>Hyphomicrobiales</taxon>
        <taxon>Nitrobacteraceae</taxon>
        <taxon>Bradyrhizobium</taxon>
        <taxon>Bradyrhizobium barranii</taxon>
    </lineage>
</organism>
<evidence type="ECO:0000256" key="4">
    <source>
        <dbReference type="ARBA" id="ARBA00022695"/>
    </source>
</evidence>
<keyword evidence="5" id="KW-0547">Nucleotide-binding</keyword>
<dbReference type="NCBIfam" id="TIGR01479">
    <property type="entry name" value="GMP_PMI"/>
    <property type="match status" value="1"/>
</dbReference>
<evidence type="ECO:0000313" key="12">
    <source>
        <dbReference type="EMBL" id="NYY87226.1"/>
    </source>
</evidence>
<reference evidence="12" key="2">
    <citation type="submission" date="2020-06" db="EMBL/GenBank/DDBJ databases">
        <title>Whole Genome Sequence of Bradyrhizobium sp. Strain 323S2.</title>
        <authorList>
            <person name="Bromfield E.S.P."/>
        </authorList>
    </citation>
    <scope>NUCLEOTIDE SEQUENCE [LARGE SCALE GENOMIC DNA]</scope>
    <source>
        <strain evidence="12">323S2</strain>
    </source>
</reference>
<evidence type="ECO:0000256" key="2">
    <source>
        <dbReference type="ARBA" id="ARBA00012387"/>
    </source>
</evidence>
<evidence type="ECO:0000256" key="3">
    <source>
        <dbReference type="ARBA" id="ARBA00022679"/>
    </source>
</evidence>
<keyword evidence="4 12" id="KW-0548">Nucleotidyltransferase</keyword>
<reference evidence="13 14" key="1">
    <citation type="journal article" date="2017" name="Syst. Appl. Microbiol.">
        <title>Soybeans inoculated with root zone soils of Canadian native legumes harbour diverse and novel Bradyrhizobium spp. that possess agricultural potential.</title>
        <authorList>
            <person name="Bromfield E.S.P."/>
            <person name="Cloutier S."/>
            <person name="Tambong J.T."/>
            <person name="Tran Thi T.V."/>
        </authorList>
    </citation>
    <scope>NUCLEOTIDE SEQUENCE [LARGE SCALE GENOMIC DNA]</scope>
    <source>
        <strain evidence="13 14">323S2</strain>
    </source>
</reference>
<dbReference type="FunFam" id="2.60.120.10:FF:000032">
    <property type="entry name" value="Mannose-1-phosphate guanylyltransferase/mannose-6-phosphate isomerase"/>
    <property type="match status" value="1"/>
</dbReference>
<sequence length="470" mass="51107">MDKRIIPLIMCGGAGTRLWPASREVRPKQFLPLFGTRSTFQDTLLRVSDASLFDRPIVITNASYRFMVLEQLAEIGIEADVILEPMRRDSGPAIAAGAVFAQNRASDAIVLALAADHVVQDNAAFVAACREGLTAASAGRIVTFGVKPERPATEYGYISPGEVISGEVHAVARFVEKPDAVKAADYVSSGYLWNSGNFMFPATVLLDEYRRVDAASVEALSNAVANAGRDLGFVTLEPEAFGAAKAISIDYAVMEKTSRAAVVPVSCGWSDVGSWHAVWELSEKDAQGNASHGSAVFEDSRNCNVTTDAALVALEGVDDLVVVATADAVLVSRQKDANGLKRLVTKLKAVAPKVTEEHLKVHRPWGSYQSVDNGERHQVKRIVVKPGGRLSLQKHHHRAEHWIVVRGAARVTVNETVKTVHENESIYIPMGAVHRMENPGKIMLELIEVQTGSYLGEDDIIRIEDDYQRS</sequence>
<dbReference type="GO" id="GO:0005525">
    <property type="term" value="F:GTP binding"/>
    <property type="evidence" value="ECO:0007669"/>
    <property type="project" value="UniProtKB-KW"/>
</dbReference>
<accession>A0A7Z0TKB5</accession>
<dbReference type="PANTHER" id="PTHR46390:SF1">
    <property type="entry name" value="MANNOSE-1-PHOSPHATE GUANYLYLTRANSFERASE"/>
    <property type="match status" value="1"/>
</dbReference>
<dbReference type="Pfam" id="PF01050">
    <property type="entry name" value="MannoseP_isomer"/>
    <property type="match status" value="1"/>
</dbReference>
<dbReference type="EMBL" id="JACBFH010000001">
    <property type="protein sequence ID" value="NYY87226.1"/>
    <property type="molecule type" value="Genomic_DNA"/>
</dbReference>
<dbReference type="InterPro" id="IPR051161">
    <property type="entry name" value="Mannose-6P_isomerase_type2"/>
</dbReference>
<dbReference type="SUPFAM" id="SSF53448">
    <property type="entry name" value="Nucleotide-diphospho-sugar transferases"/>
    <property type="match status" value="1"/>
</dbReference>
<name>A0A7Z0TKB5_9BRAD</name>
<evidence type="ECO:0000313" key="14">
    <source>
        <dbReference type="Proteomes" id="UP000564836"/>
    </source>
</evidence>
<dbReference type="InterPro" id="IPR005835">
    <property type="entry name" value="NTP_transferase_dom"/>
</dbReference>
<dbReference type="EMBL" id="CP088280">
    <property type="protein sequence ID" value="UGX96621.1"/>
    <property type="molecule type" value="Genomic_DNA"/>
</dbReference>
<evidence type="ECO:0000256" key="1">
    <source>
        <dbReference type="ARBA" id="ARBA00006115"/>
    </source>
</evidence>
<dbReference type="EC" id="2.7.7.13" evidence="2"/>
<dbReference type="PANTHER" id="PTHR46390">
    <property type="entry name" value="MANNOSE-1-PHOSPHATE GUANYLYLTRANSFERASE"/>
    <property type="match status" value="1"/>
</dbReference>
<reference evidence="13 14" key="3">
    <citation type="journal article" date="2022" name="Int. J. Syst. Evol. Microbiol.">
        <title>Strains of Bradyrhizobium barranii sp. nov. associated with legumes native to Canada are symbionts of soybeans and belong to different subspecies (subsp. barranii subsp. nov. and subsp. apii subsp. nov.) and symbiovars (sv. glycinearum and sv. septentrionale).</title>
        <authorList>
            <person name="Bromfield E.S.P."/>
            <person name="Cloutier S."/>
            <person name="Wasai-Hara S."/>
            <person name="Minamisawa K."/>
        </authorList>
    </citation>
    <scope>NUCLEOTIDE SEQUENCE [LARGE SCALE GENOMIC DNA]</scope>
    <source>
        <strain evidence="13 14">323S2</strain>
    </source>
</reference>
<comment type="catalytic activity">
    <reaction evidence="7">
        <text>alpha-D-mannose 1-phosphate + GTP + H(+) = GDP-alpha-D-mannose + diphosphate</text>
        <dbReference type="Rhea" id="RHEA:15229"/>
        <dbReference type="ChEBI" id="CHEBI:15378"/>
        <dbReference type="ChEBI" id="CHEBI:33019"/>
        <dbReference type="ChEBI" id="CHEBI:37565"/>
        <dbReference type="ChEBI" id="CHEBI:57527"/>
        <dbReference type="ChEBI" id="CHEBI:58409"/>
        <dbReference type="EC" id="2.7.7.13"/>
    </reaction>
</comment>
<evidence type="ECO:0000256" key="7">
    <source>
        <dbReference type="ARBA" id="ARBA00047343"/>
    </source>
</evidence>
<dbReference type="Proteomes" id="UP000564836">
    <property type="component" value="Chromosome"/>
</dbReference>
<dbReference type="Gene3D" id="3.90.550.10">
    <property type="entry name" value="Spore Coat Polysaccharide Biosynthesis Protein SpsA, Chain A"/>
    <property type="match status" value="1"/>
</dbReference>
<keyword evidence="6" id="KW-0342">GTP-binding</keyword>
<dbReference type="InterPro" id="IPR014710">
    <property type="entry name" value="RmlC-like_jellyroll"/>
</dbReference>
<dbReference type="InterPro" id="IPR029044">
    <property type="entry name" value="Nucleotide-diphossugar_trans"/>
</dbReference>
<evidence type="ECO:0000256" key="5">
    <source>
        <dbReference type="ARBA" id="ARBA00022741"/>
    </source>
</evidence>
<proteinExistence type="inferred from homology"/>
<dbReference type="SUPFAM" id="SSF51182">
    <property type="entry name" value="RmlC-like cupins"/>
    <property type="match status" value="1"/>
</dbReference>
<dbReference type="InterPro" id="IPR006375">
    <property type="entry name" value="Man1P_GuaTrfase/Man6P_Isoase"/>
</dbReference>
<dbReference type="Gene3D" id="2.60.120.10">
    <property type="entry name" value="Jelly Rolls"/>
    <property type="match status" value="1"/>
</dbReference>
<dbReference type="InterPro" id="IPR011051">
    <property type="entry name" value="RmlC_Cupin_sf"/>
</dbReference>
<evidence type="ECO:0000256" key="8">
    <source>
        <dbReference type="RuleBase" id="RU004190"/>
    </source>
</evidence>
<evidence type="ECO:0000259" key="10">
    <source>
        <dbReference type="Pfam" id="PF01050"/>
    </source>
</evidence>
<feature type="domain" description="Mannose-6-phosphate isomerase type II C-terminal" evidence="10">
    <location>
        <begin position="354"/>
        <end position="465"/>
    </location>
</feature>
<dbReference type="InterPro" id="IPR054566">
    <property type="entry name" value="ManC/GMP-like_b-helix"/>
</dbReference>
<dbReference type="Pfam" id="PF22640">
    <property type="entry name" value="ManC_GMP_beta-helix"/>
    <property type="match status" value="1"/>
</dbReference>
<protein>
    <recommendedName>
        <fullName evidence="2">mannose-1-phosphate guanylyltransferase</fullName>
        <ecNumber evidence="2">2.7.7.13</ecNumber>
    </recommendedName>
</protein>
<dbReference type="CDD" id="cd02509">
    <property type="entry name" value="GDP-M1P_Guanylyltransferase"/>
    <property type="match status" value="1"/>
</dbReference>
<dbReference type="GO" id="GO:0004475">
    <property type="term" value="F:mannose-1-phosphate guanylyltransferase (GTP) activity"/>
    <property type="evidence" value="ECO:0007669"/>
    <property type="project" value="UniProtKB-EC"/>
</dbReference>
<dbReference type="Pfam" id="PF00483">
    <property type="entry name" value="NTP_transferase"/>
    <property type="match status" value="1"/>
</dbReference>
<dbReference type="FunFam" id="3.90.550.10:FF:000046">
    <property type="entry name" value="Mannose-1-phosphate guanylyltransferase (GDP)"/>
    <property type="match status" value="1"/>
</dbReference>
<feature type="domain" description="Nucleotidyl transferase" evidence="9">
    <location>
        <begin position="7"/>
        <end position="287"/>
    </location>
</feature>
<keyword evidence="12" id="KW-0413">Isomerase</keyword>
<dbReference type="GO" id="GO:0009298">
    <property type="term" value="P:GDP-mannose biosynthetic process"/>
    <property type="evidence" value="ECO:0007669"/>
    <property type="project" value="TreeGrafter"/>
</dbReference>
<evidence type="ECO:0000259" key="11">
    <source>
        <dbReference type="Pfam" id="PF22640"/>
    </source>
</evidence>
<dbReference type="CDD" id="cd02213">
    <property type="entry name" value="cupin_PMI_typeII_C"/>
    <property type="match status" value="1"/>
</dbReference>
<dbReference type="AlphaFoldDB" id="A0A7Z0TKB5"/>